<comment type="cofactor">
    <cofactor evidence="1">
        <name>FMN</name>
        <dbReference type="ChEBI" id="CHEBI:58210"/>
    </cofactor>
</comment>
<proteinExistence type="predicted"/>
<organism evidence="9 10">
    <name type="scientific">Nyctiprogne leucopyga</name>
    <dbReference type="NCBI Taxonomy" id="382315"/>
    <lineage>
        <taxon>Eukaryota</taxon>
        <taxon>Metazoa</taxon>
        <taxon>Chordata</taxon>
        <taxon>Craniata</taxon>
        <taxon>Vertebrata</taxon>
        <taxon>Euteleostomi</taxon>
        <taxon>Archelosauria</taxon>
        <taxon>Archosauria</taxon>
        <taxon>Dinosauria</taxon>
        <taxon>Saurischia</taxon>
        <taxon>Theropoda</taxon>
        <taxon>Coelurosauria</taxon>
        <taxon>Aves</taxon>
        <taxon>Neognathae</taxon>
        <taxon>Neoaves</taxon>
        <taxon>Strisores</taxon>
        <taxon>Caprimulgiformes</taxon>
        <taxon>Caprimulgidae</taxon>
        <taxon>Chordeilinae</taxon>
        <taxon>Nyctiprogne</taxon>
    </lineage>
</organism>
<dbReference type="InterPro" id="IPR029039">
    <property type="entry name" value="Flavoprotein-like_sf"/>
</dbReference>
<keyword evidence="3" id="KW-0285">Flavoprotein</keyword>
<protein>
    <submittedName>
        <fullName evidence="9">MTRR reductase</fullName>
    </submittedName>
</protein>
<keyword evidence="5" id="KW-0274">FAD</keyword>
<feature type="domain" description="Flavodoxin-like" evidence="8">
    <location>
        <begin position="9"/>
        <end position="152"/>
    </location>
</feature>
<dbReference type="GO" id="GO:0010181">
    <property type="term" value="F:FMN binding"/>
    <property type="evidence" value="ECO:0007669"/>
    <property type="project" value="InterPro"/>
</dbReference>
<evidence type="ECO:0000256" key="7">
    <source>
        <dbReference type="ARBA" id="ARBA00023002"/>
    </source>
</evidence>
<dbReference type="PANTHER" id="PTHR19384:SF84">
    <property type="entry name" value="METHIONINE SYNTHASE REDUCTASE"/>
    <property type="match status" value="1"/>
</dbReference>
<evidence type="ECO:0000256" key="3">
    <source>
        <dbReference type="ARBA" id="ARBA00022630"/>
    </source>
</evidence>
<dbReference type="GO" id="GO:0050667">
    <property type="term" value="P:homocysteine metabolic process"/>
    <property type="evidence" value="ECO:0007669"/>
    <property type="project" value="TreeGrafter"/>
</dbReference>
<dbReference type="Pfam" id="PF00667">
    <property type="entry name" value="FAD_binding_1"/>
    <property type="match status" value="1"/>
</dbReference>
<evidence type="ECO:0000256" key="5">
    <source>
        <dbReference type="ARBA" id="ARBA00022827"/>
    </source>
</evidence>
<dbReference type="PRINTS" id="PR00369">
    <property type="entry name" value="FLAVODOXIN"/>
</dbReference>
<dbReference type="InterPro" id="IPR001094">
    <property type="entry name" value="Flavdoxin-like"/>
</dbReference>
<sequence>MCCDLKRRFLLLYATQKGQAKAIAEEICQQAGAHGLEADMYCISEMDKYNLETEKDPVVIVISTTGTGDPPDTARKFVRKIQDKTLPPDHFAHLQYGLLGLGDSEYTFFCNGGKTVDRRLQELGAQHFYDTGLADDCVGLELVVDPWIDGLWLALKEVFLLQKEKEGMNSDAVSRSPSAALHVGHELNLSSEVQNLKLEDERVRSSDVLTQKPADIHHVASTRDTEPSLVHSVPPVSQSALNIPALPPEYIDVQFQDTHGENPHLSSLISEGKIFEVPVTKAVQLTRGDAIKTALLLELDTADTVFDYQPGDAFCVICPNNVSEVEELLQILGLSDKGECFVCVNVKQGTKKKG</sequence>
<reference evidence="9 10" key="1">
    <citation type="submission" date="2019-09" db="EMBL/GenBank/DDBJ databases">
        <title>Bird 10,000 Genomes (B10K) Project - Family phase.</title>
        <authorList>
            <person name="Zhang G."/>
        </authorList>
    </citation>
    <scope>NUCLEOTIDE SEQUENCE [LARGE SCALE GENOMIC DNA]</scope>
    <source>
        <strain evidence="9">B10K-DU-005-01</strain>
    </source>
</reference>
<comment type="caution">
    <text evidence="9">The sequence shown here is derived from an EMBL/GenBank/DDBJ whole genome shotgun (WGS) entry which is preliminary data.</text>
</comment>
<feature type="non-terminal residue" evidence="9">
    <location>
        <position position="354"/>
    </location>
</feature>
<accession>A0A7L4CMK4</accession>
<keyword evidence="4" id="KW-0288">FMN</keyword>
<dbReference type="InterPro" id="IPR003097">
    <property type="entry name" value="CysJ-like_FAD-binding"/>
</dbReference>
<dbReference type="GO" id="GO:0005829">
    <property type="term" value="C:cytosol"/>
    <property type="evidence" value="ECO:0007669"/>
    <property type="project" value="TreeGrafter"/>
</dbReference>
<evidence type="ECO:0000256" key="6">
    <source>
        <dbReference type="ARBA" id="ARBA00022857"/>
    </source>
</evidence>
<dbReference type="GO" id="GO:0050660">
    <property type="term" value="F:flavin adenine dinucleotide binding"/>
    <property type="evidence" value="ECO:0007669"/>
    <property type="project" value="TreeGrafter"/>
</dbReference>
<keyword evidence="10" id="KW-1185">Reference proteome</keyword>
<dbReference type="Pfam" id="PF00258">
    <property type="entry name" value="Flavodoxin_1"/>
    <property type="match status" value="1"/>
</dbReference>
<dbReference type="PROSITE" id="PS50902">
    <property type="entry name" value="FLAVODOXIN_LIKE"/>
    <property type="match status" value="1"/>
</dbReference>
<evidence type="ECO:0000259" key="8">
    <source>
        <dbReference type="PROSITE" id="PS50902"/>
    </source>
</evidence>
<keyword evidence="7" id="KW-0560">Oxidoreductase</keyword>
<evidence type="ECO:0000256" key="1">
    <source>
        <dbReference type="ARBA" id="ARBA00001917"/>
    </source>
</evidence>
<dbReference type="Gene3D" id="2.40.30.10">
    <property type="entry name" value="Translation factors"/>
    <property type="match status" value="1"/>
</dbReference>
<feature type="non-terminal residue" evidence="9">
    <location>
        <position position="1"/>
    </location>
</feature>
<dbReference type="InterPro" id="IPR017938">
    <property type="entry name" value="Riboflavin_synthase-like_b-brl"/>
</dbReference>
<dbReference type="SUPFAM" id="SSF52218">
    <property type="entry name" value="Flavoproteins"/>
    <property type="match status" value="1"/>
</dbReference>
<dbReference type="Gene3D" id="3.40.50.360">
    <property type="match status" value="1"/>
</dbReference>
<evidence type="ECO:0000313" key="9">
    <source>
        <dbReference type="EMBL" id="NXW51101.1"/>
    </source>
</evidence>
<dbReference type="EMBL" id="VZZU01005522">
    <property type="protein sequence ID" value="NXW51101.1"/>
    <property type="molecule type" value="Genomic_DNA"/>
</dbReference>
<dbReference type="Proteomes" id="UP000551823">
    <property type="component" value="Unassembled WGS sequence"/>
</dbReference>
<dbReference type="InterPro" id="IPR008254">
    <property type="entry name" value="Flavodoxin/NO_synth"/>
</dbReference>
<dbReference type="InterPro" id="IPR023173">
    <property type="entry name" value="NADPH_Cyt_P450_Rdtase_alpha"/>
</dbReference>
<dbReference type="GO" id="GO:0030586">
    <property type="term" value="F:[methionine synthase] reductase (NADPH) activity"/>
    <property type="evidence" value="ECO:0007669"/>
    <property type="project" value="TreeGrafter"/>
</dbReference>
<dbReference type="Gene3D" id="1.20.990.10">
    <property type="entry name" value="NADPH-cytochrome p450 Reductase, Chain A, domain 3"/>
    <property type="match status" value="1"/>
</dbReference>
<dbReference type="SUPFAM" id="SSF63380">
    <property type="entry name" value="Riboflavin synthase domain-like"/>
    <property type="match status" value="1"/>
</dbReference>
<evidence type="ECO:0000256" key="4">
    <source>
        <dbReference type="ARBA" id="ARBA00022643"/>
    </source>
</evidence>
<gene>
    <name evidence="9" type="primary">Mtrr</name>
    <name evidence="9" type="ORF">NYCLEU_R06853</name>
</gene>
<evidence type="ECO:0000313" key="10">
    <source>
        <dbReference type="Proteomes" id="UP000551823"/>
    </source>
</evidence>
<comment type="cofactor">
    <cofactor evidence="2">
        <name>FAD</name>
        <dbReference type="ChEBI" id="CHEBI:57692"/>
    </cofactor>
</comment>
<dbReference type="AlphaFoldDB" id="A0A7L4CMK4"/>
<keyword evidence="6" id="KW-0521">NADP</keyword>
<name>A0A7L4CMK4_9AVES</name>
<evidence type="ECO:0000256" key="2">
    <source>
        <dbReference type="ARBA" id="ARBA00001974"/>
    </source>
</evidence>
<dbReference type="PANTHER" id="PTHR19384">
    <property type="entry name" value="NITRIC OXIDE SYNTHASE-RELATED"/>
    <property type="match status" value="1"/>
</dbReference>
<dbReference type="GO" id="GO:0009086">
    <property type="term" value="P:methionine biosynthetic process"/>
    <property type="evidence" value="ECO:0007669"/>
    <property type="project" value="TreeGrafter"/>
</dbReference>
<dbReference type="FunFam" id="3.40.50.360:FF:000025">
    <property type="entry name" value="methionine synthase reductase"/>
    <property type="match status" value="1"/>
</dbReference>